<dbReference type="PANTHER" id="PTHR46925:SF2">
    <property type="entry name" value="G-PROTEIN COUPLED RECEPTOR TKR-1-RELATED"/>
    <property type="match status" value="1"/>
</dbReference>
<feature type="domain" description="G-protein coupled receptors family 1 profile" evidence="10">
    <location>
        <begin position="1"/>
        <end position="60"/>
    </location>
</feature>
<evidence type="ECO:0000256" key="8">
    <source>
        <dbReference type="ARBA" id="ARBA00023224"/>
    </source>
</evidence>
<dbReference type="InterPro" id="IPR000276">
    <property type="entry name" value="GPCR_Rhodpsn"/>
</dbReference>
<dbReference type="GO" id="GO:0004995">
    <property type="term" value="F:tachykinin receptor activity"/>
    <property type="evidence" value="ECO:0007669"/>
    <property type="project" value="InterPro"/>
</dbReference>
<dbReference type="PROSITE" id="PS50262">
    <property type="entry name" value="G_PROTEIN_RECEP_F1_2"/>
    <property type="match status" value="1"/>
</dbReference>
<dbReference type="InterPro" id="IPR017452">
    <property type="entry name" value="GPCR_Rhodpsn_7TM"/>
</dbReference>
<evidence type="ECO:0000256" key="6">
    <source>
        <dbReference type="ARBA" id="ARBA00023136"/>
    </source>
</evidence>
<keyword evidence="4 9" id="KW-1133">Transmembrane helix</keyword>
<dbReference type="PANTHER" id="PTHR46925">
    <property type="entry name" value="G-PROTEIN COUPLED RECEPTOR TKR-1-RELATED"/>
    <property type="match status" value="1"/>
</dbReference>
<evidence type="ECO:0000256" key="4">
    <source>
        <dbReference type="ARBA" id="ARBA00022989"/>
    </source>
</evidence>
<dbReference type="Gene3D" id="1.20.1070.10">
    <property type="entry name" value="Rhodopsin 7-helix transmembrane proteins"/>
    <property type="match status" value="1"/>
</dbReference>
<evidence type="ECO:0000256" key="7">
    <source>
        <dbReference type="ARBA" id="ARBA00023170"/>
    </source>
</evidence>
<keyword evidence="7" id="KW-0675">Receptor</keyword>
<feature type="transmembrane region" description="Helical" evidence="9">
    <location>
        <begin position="41"/>
        <end position="62"/>
    </location>
</feature>
<dbReference type="Proteomes" id="UP000887565">
    <property type="component" value="Unplaced"/>
</dbReference>
<keyword evidence="5" id="KW-0297">G-protein coupled receptor</keyword>
<dbReference type="InterPro" id="IPR001681">
    <property type="entry name" value="Neurokn_rcpt"/>
</dbReference>
<accession>A0A915I811</accession>
<evidence type="ECO:0000256" key="2">
    <source>
        <dbReference type="ARBA" id="ARBA00022475"/>
    </source>
</evidence>
<evidence type="ECO:0000259" key="10">
    <source>
        <dbReference type="PROSITE" id="PS50262"/>
    </source>
</evidence>
<feature type="transmembrane region" description="Helical" evidence="9">
    <location>
        <begin position="7"/>
        <end position="29"/>
    </location>
</feature>
<reference evidence="12" key="1">
    <citation type="submission" date="2022-11" db="UniProtKB">
        <authorList>
            <consortium name="WormBaseParasite"/>
        </authorList>
    </citation>
    <scope>IDENTIFICATION</scope>
</reference>
<proteinExistence type="predicted"/>
<dbReference type="OMA" id="RIWWACH"/>
<dbReference type="SUPFAM" id="SSF81321">
    <property type="entry name" value="Family A G protein-coupled receptor-like"/>
    <property type="match status" value="1"/>
</dbReference>
<name>A0A915I811_ROMCU</name>
<evidence type="ECO:0000313" key="12">
    <source>
        <dbReference type="WBParaSite" id="nRc.2.0.1.t09464-RA"/>
    </source>
</evidence>
<keyword evidence="3 9" id="KW-0812">Transmembrane</keyword>
<protein>
    <submittedName>
        <fullName evidence="12">G-protein coupled receptors family 1 profile domain-containing protein</fullName>
    </submittedName>
</protein>
<evidence type="ECO:0000256" key="5">
    <source>
        <dbReference type="ARBA" id="ARBA00023040"/>
    </source>
</evidence>
<keyword evidence="11" id="KW-1185">Reference proteome</keyword>
<evidence type="ECO:0000256" key="3">
    <source>
        <dbReference type="ARBA" id="ARBA00022692"/>
    </source>
</evidence>
<comment type="subcellular location">
    <subcellularLocation>
        <location evidence="1">Cell membrane</location>
        <topology evidence="1">Multi-pass membrane protein</topology>
    </subcellularLocation>
</comment>
<keyword evidence="2" id="KW-1003">Cell membrane</keyword>
<evidence type="ECO:0000256" key="1">
    <source>
        <dbReference type="ARBA" id="ARBA00004651"/>
    </source>
</evidence>
<evidence type="ECO:0000256" key="9">
    <source>
        <dbReference type="SAM" id="Phobius"/>
    </source>
</evidence>
<organism evidence="11 12">
    <name type="scientific">Romanomermis culicivorax</name>
    <name type="common">Nematode worm</name>
    <dbReference type="NCBI Taxonomy" id="13658"/>
    <lineage>
        <taxon>Eukaryota</taxon>
        <taxon>Metazoa</taxon>
        <taxon>Ecdysozoa</taxon>
        <taxon>Nematoda</taxon>
        <taxon>Enoplea</taxon>
        <taxon>Dorylaimia</taxon>
        <taxon>Mermithida</taxon>
        <taxon>Mermithoidea</taxon>
        <taxon>Mermithidae</taxon>
        <taxon>Romanomermis</taxon>
    </lineage>
</organism>
<sequence>MLPTMFTVTLVYAVCWLPQNLLLIIVGLHPEINDYTNIQRIWWACHVLAMLHCVVNPVIYFIRNKAFRQGFAFVFHFCIPMVQYDGSLNKDRVPVDYSSKATYGIMTSQKAKSSQRMSELSNKWTKSPIMSPKNFSPTDKNISSRRLRIILPTKDKFTYKSVEIEL</sequence>
<dbReference type="PRINTS" id="PR00237">
    <property type="entry name" value="GPCRRHODOPSN"/>
</dbReference>
<keyword evidence="8" id="KW-0807">Transducer</keyword>
<evidence type="ECO:0000313" key="11">
    <source>
        <dbReference type="Proteomes" id="UP000887565"/>
    </source>
</evidence>
<dbReference type="GO" id="GO:0005886">
    <property type="term" value="C:plasma membrane"/>
    <property type="evidence" value="ECO:0007669"/>
    <property type="project" value="UniProtKB-SubCell"/>
</dbReference>
<dbReference type="Pfam" id="PF00001">
    <property type="entry name" value="7tm_1"/>
    <property type="match status" value="1"/>
</dbReference>
<dbReference type="WBParaSite" id="nRc.2.0.1.t09464-RA">
    <property type="protein sequence ID" value="nRc.2.0.1.t09464-RA"/>
    <property type="gene ID" value="nRc.2.0.1.g09464"/>
</dbReference>
<dbReference type="AlphaFoldDB" id="A0A915I811"/>
<keyword evidence="6 9" id="KW-0472">Membrane</keyword>